<accession>A0A1C7M333</accession>
<proteinExistence type="predicted"/>
<dbReference type="EMBL" id="LUGG01000013">
    <property type="protein sequence ID" value="OBZ70749.1"/>
    <property type="molecule type" value="Genomic_DNA"/>
</dbReference>
<evidence type="ECO:0000256" key="1">
    <source>
        <dbReference type="SAM" id="MobiDB-lite"/>
    </source>
</evidence>
<dbReference type="STRING" id="5627.A0A1C7M333"/>
<dbReference type="Proteomes" id="UP000092993">
    <property type="component" value="Unassembled WGS sequence"/>
</dbReference>
<comment type="caution">
    <text evidence="2">The sequence shown here is derived from an EMBL/GenBank/DDBJ whole genome shotgun (WGS) entry which is preliminary data.</text>
</comment>
<dbReference type="InterPro" id="IPR036910">
    <property type="entry name" value="HMG_box_dom_sf"/>
</dbReference>
<evidence type="ECO:0000313" key="2">
    <source>
        <dbReference type="EMBL" id="OBZ70749.1"/>
    </source>
</evidence>
<dbReference type="AlphaFoldDB" id="A0A1C7M333"/>
<sequence length="267" mass="30120">MNNAQKLNAFNVWTHHMAKELNEDGAGVSVNLLDLQRDNMEDYKNLSVEQKTVFIAELTEEREIWTTGQQPTQHGCTQDINNVCSKIENLCLGLKHRTGVEFFYCLVRNMEEFKMAPCWYFSLKELDEFLQGAIQKGWDPEKISVMAEAFAVTGCNFMNQFVNPSELSNSIGLLQQLLAAIERGACHFDCFSPVMLAEQQKKHDESVAAGLMTMRKKHKDTETKKGKKKAAPATTDENMPVGGNEAGEEIAEHPLKHHGSERIAERV</sequence>
<dbReference type="OrthoDB" id="2803164at2759"/>
<feature type="region of interest" description="Disordered" evidence="1">
    <location>
        <begin position="215"/>
        <end position="267"/>
    </location>
</feature>
<evidence type="ECO:0000313" key="3">
    <source>
        <dbReference type="Proteomes" id="UP000092993"/>
    </source>
</evidence>
<protein>
    <submittedName>
        <fullName evidence="2">Uncharacterized protein</fullName>
    </submittedName>
</protein>
<name>A0A1C7M333_GRIFR</name>
<reference evidence="2 3" key="1">
    <citation type="submission" date="2016-03" db="EMBL/GenBank/DDBJ databases">
        <title>Whole genome sequencing of Grifola frondosa 9006-11.</title>
        <authorList>
            <person name="Min B."/>
            <person name="Park H."/>
            <person name="Kim J.-G."/>
            <person name="Cho H."/>
            <person name="Oh Y.-L."/>
            <person name="Kong W.-S."/>
            <person name="Choi I.-G."/>
        </authorList>
    </citation>
    <scope>NUCLEOTIDE SEQUENCE [LARGE SCALE GENOMIC DNA]</scope>
    <source>
        <strain evidence="2 3">9006-11</strain>
    </source>
</reference>
<gene>
    <name evidence="2" type="ORF">A0H81_09521</name>
</gene>
<feature type="compositionally biased region" description="Basic and acidic residues" evidence="1">
    <location>
        <begin position="250"/>
        <end position="267"/>
    </location>
</feature>
<organism evidence="2 3">
    <name type="scientific">Grifola frondosa</name>
    <name type="common">Maitake</name>
    <name type="synonym">Polyporus frondosus</name>
    <dbReference type="NCBI Taxonomy" id="5627"/>
    <lineage>
        <taxon>Eukaryota</taxon>
        <taxon>Fungi</taxon>
        <taxon>Dikarya</taxon>
        <taxon>Basidiomycota</taxon>
        <taxon>Agaricomycotina</taxon>
        <taxon>Agaricomycetes</taxon>
        <taxon>Polyporales</taxon>
        <taxon>Grifolaceae</taxon>
        <taxon>Grifola</taxon>
    </lineage>
</organism>
<keyword evidence="3" id="KW-1185">Reference proteome</keyword>
<dbReference type="SUPFAM" id="SSF47095">
    <property type="entry name" value="HMG-box"/>
    <property type="match status" value="1"/>
</dbReference>